<dbReference type="Proteomes" id="UP000178485">
    <property type="component" value="Chromosome i"/>
</dbReference>
<sequence length="469" mass="54439">MKELKCPHCGQMFQVDEADYASIVSQVKNAEFEAEIARRLSDLNERHKAEQELATAKTEQSYQTQLNKKQLELGVKEAEIERLKAETESQLEKVKGEKDAEIARLKTQLENIESQKKGELDLALSEKDKTIAQLNAAIEQNETRLQLAVMEERTKAQQTVQAKETEITQLRSAAELDKREAQIHEAALVKRHEEELRLKQEQVDYYKDLKTRMSTKMVGETLEQHCSIEFEQYIRPMMPNAYFDKDNDATDGTKGDFIFRDSEDGTEYISIMFEMKNEMDTTATKHKNDDFLKKLDEDRRKKGCEFAVLVSLLEAENDLYNNGIVNKSHIYPKMYVIRPQFFVPFINLLVQASKKSLEYKKQLILAQSKEVDVTNFENKMEEFKSKFGRHYELASKKFEDAVKQIDDTIAKLLKVKENLLGSENNLRLAQQDTEDLTIRKLTYKNPTMKAKFEEARKEHNSTDVEDSNE</sequence>
<reference evidence="3 4" key="1">
    <citation type="submission" date="2016-08" db="EMBL/GenBank/DDBJ databases">
        <authorList>
            <person name="Seilhamer J.J."/>
        </authorList>
    </citation>
    <scope>NUCLEOTIDE SEQUENCE [LARGE SCALE GENOMIC DNA]</scope>
    <source>
        <strain evidence="3">ING2-E5A</strain>
    </source>
</reference>
<evidence type="ECO:0000313" key="3">
    <source>
        <dbReference type="EMBL" id="SCM58695.1"/>
    </source>
</evidence>
<accession>A0A1G4G879</accession>
<evidence type="ECO:0000256" key="2">
    <source>
        <dbReference type="SAM" id="MobiDB-lite"/>
    </source>
</evidence>
<evidence type="ECO:0000313" key="4">
    <source>
        <dbReference type="Proteomes" id="UP000178485"/>
    </source>
</evidence>
<keyword evidence="1" id="KW-0175">Coiled coil</keyword>
<proteinExistence type="predicted"/>
<dbReference type="EMBL" id="LT608328">
    <property type="protein sequence ID" value="SCM58695.1"/>
    <property type="molecule type" value="Genomic_DNA"/>
</dbReference>
<name>A0A1G4G879_9BACT</name>
<keyword evidence="4" id="KW-1185">Reference proteome</keyword>
<feature type="region of interest" description="Disordered" evidence="2">
    <location>
        <begin position="449"/>
        <end position="469"/>
    </location>
</feature>
<dbReference type="RefSeq" id="WP_071137169.1">
    <property type="nucleotide sequence ID" value="NZ_LT608328.1"/>
</dbReference>
<gene>
    <name evidence="3" type="ORF">ING2E5A_1923</name>
</gene>
<feature type="compositionally biased region" description="Basic and acidic residues" evidence="2">
    <location>
        <begin position="450"/>
        <end position="462"/>
    </location>
</feature>
<dbReference type="AlphaFoldDB" id="A0A1G4G879"/>
<evidence type="ECO:0000256" key="1">
    <source>
        <dbReference type="SAM" id="Coils"/>
    </source>
</evidence>
<dbReference type="PIRSF" id="PIRSF005850">
    <property type="entry name" value="UCP005850"/>
    <property type="match status" value="1"/>
</dbReference>
<dbReference type="KEGG" id="pmuc:ING2E5A_1923"/>
<dbReference type="InterPro" id="IPR019219">
    <property type="entry name" value="DUF2130"/>
</dbReference>
<dbReference type="Pfam" id="PF09903">
    <property type="entry name" value="DUF2130"/>
    <property type="match status" value="1"/>
</dbReference>
<dbReference type="STRING" id="1642646.ING2E5A_1923"/>
<organism evidence="3 4">
    <name type="scientific">Petrimonas mucosa</name>
    <dbReference type="NCBI Taxonomy" id="1642646"/>
    <lineage>
        <taxon>Bacteria</taxon>
        <taxon>Pseudomonadati</taxon>
        <taxon>Bacteroidota</taxon>
        <taxon>Bacteroidia</taxon>
        <taxon>Bacteroidales</taxon>
        <taxon>Dysgonomonadaceae</taxon>
        <taxon>Petrimonas</taxon>
    </lineage>
</organism>
<protein>
    <submittedName>
        <fullName evidence="3">PF09903 family protein</fullName>
    </submittedName>
</protein>
<feature type="coiled-coil region" evidence="1">
    <location>
        <begin position="66"/>
        <end position="209"/>
    </location>
</feature>